<evidence type="ECO:0000256" key="4">
    <source>
        <dbReference type="ARBA" id="ARBA00022825"/>
    </source>
</evidence>
<dbReference type="GO" id="GO:0004252">
    <property type="term" value="F:serine-type endopeptidase activity"/>
    <property type="evidence" value="ECO:0007669"/>
    <property type="project" value="InterPro"/>
</dbReference>
<accession>A0AAX4HJ39</accession>
<dbReference type="Pfam" id="PF13365">
    <property type="entry name" value="Trypsin_2"/>
    <property type="match status" value="1"/>
</dbReference>
<dbReference type="InterPro" id="IPR001314">
    <property type="entry name" value="Peptidase_S1A"/>
</dbReference>
<organism evidence="6 7">
    <name type="scientific">Peredibacter starrii</name>
    <dbReference type="NCBI Taxonomy" id="28202"/>
    <lineage>
        <taxon>Bacteria</taxon>
        <taxon>Pseudomonadati</taxon>
        <taxon>Bdellovibrionota</taxon>
        <taxon>Bacteriovoracia</taxon>
        <taxon>Bacteriovoracales</taxon>
        <taxon>Bacteriovoracaceae</taxon>
        <taxon>Peredibacter</taxon>
    </lineage>
</organism>
<keyword evidence="2 5" id="KW-0732">Signal</keyword>
<dbReference type="RefSeq" id="WP_321389601.1">
    <property type="nucleotide sequence ID" value="NZ_CP139487.1"/>
</dbReference>
<proteinExistence type="predicted"/>
<keyword evidence="1 6" id="KW-0645">Protease</keyword>
<keyword evidence="3" id="KW-0378">Hydrolase</keyword>
<evidence type="ECO:0000256" key="1">
    <source>
        <dbReference type="ARBA" id="ARBA00022670"/>
    </source>
</evidence>
<reference evidence="6 7" key="1">
    <citation type="submission" date="2023-11" db="EMBL/GenBank/DDBJ databases">
        <title>Peredibacter starrii A3.12.</title>
        <authorList>
            <person name="Mitchell R.J."/>
        </authorList>
    </citation>
    <scope>NUCLEOTIDE SEQUENCE [LARGE SCALE GENOMIC DNA]</scope>
    <source>
        <strain evidence="6 7">A3.12</strain>
    </source>
</reference>
<dbReference type="GO" id="GO:0006508">
    <property type="term" value="P:proteolysis"/>
    <property type="evidence" value="ECO:0007669"/>
    <property type="project" value="UniProtKB-KW"/>
</dbReference>
<gene>
    <name evidence="6" type="ORF">SOO65_11180</name>
</gene>
<dbReference type="PANTHER" id="PTHR15462:SF8">
    <property type="entry name" value="SERINE PROTEASE"/>
    <property type="match status" value="1"/>
</dbReference>
<dbReference type="InterPro" id="IPR018114">
    <property type="entry name" value="TRYPSIN_HIS"/>
</dbReference>
<dbReference type="SUPFAM" id="SSF50494">
    <property type="entry name" value="Trypsin-like serine proteases"/>
    <property type="match status" value="1"/>
</dbReference>
<sequence>MKNLIALASLLALSQAFAANQSIEVVYGPDNRQDIYQVRNQLHLQLAQATAGMIDVRQFQKSSKPNFFDLVGTQSLERAMNICPSESFSQQPIAPNCSGFLVSPDTLITAGHCYKSFSTPENVCRGFAWVFGYDMKSPTANPTKDISVTNIYTCKSVVAAELNQTLDYAIIKLDRPVTGRTPLKFRTTGKIANNAQLVVIGHPTGLPTKVSPGAKVTRNTDSTKFSTNLDTFQGNSGSAVFDANTGMLEGILIQGRTDYHPSKESDPRSCLVVNKCDENIQNCAFVGNDNLGGVQWGEVVLRITALTSKIKQAQLTK</sequence>
<evidence type="ECO:0000313" key="7">
    <source>
        <dbReference type="Proteomes" id="UP001324634"/>
    </source>
</evidence>
<dbReference type="InterPro" id="IPR009003">
    <property type="entry name" value="Peptidase_S1_PA"/>
</dbReference>
<dbReference type="PRINTS" id="PR00722">
    <property type="entry name" value="CHYMOTRYPSIN"/>
</dbReference>
<dbReference type="KEGG" id="psti:SOO65_11180"/>
<dbReference type="EMBL" id="CP139487">
    <property type="protein sequence ID" value="WPU63247.1"/>
    <property type="molecule type" value="Genomic_DNA"/>
</dbReference>
<dbReference type="PANTHER" id="PTHR15462">
    <property type="entry name" value="SERINE PROTEASE"/>
    <property type="match status" value="1"/>
</dbReference>
<dbReference type="Gene3D" id="2.40.10.10">
    <property type="entry name" value="Trypsin-like serine proteases"/>
    <property type="match status" value="2"/>
</dbReference>
<evidence type="ECO:0000256" key="5">
    <source>
        <dbReference type="SAM" id="SignalP"/>
    </source>
</evidence>
<feature type="signal peptide" evidence="5">
    <location>
        <begin position="1"/>
        <end position="18"/>
    </location>
</feature>
<name>A0AAX4HJ39_9BACT</name>
<dbReference type="InterPro" id="IPR000126">
    <property type="entry name" value="V8_ser_AS"/>
</dbReference>
<evidence type="ECO:0000256" key="2">
    <source>
        <dbReference type="ARBA" id="ARBA00022729"/>
    </source>
</evidence>
<dbReference type="InterPro" id="IPR043504">
    <property type="entry name" value="Peptidase_S1_PA_chymotrypsin"/>
</dbReference>
<keyword evidence="7" id="KW-1185">Reference proteome</keyword>
<dbReference type="PROSITE" id="PS00134">
    <property type="entry name" value="TRYPSIN_HIS"/>
    <property type="match status" value="1"/>
</dbReference>
<dbReference type="Proteomes" id="UP001324634">
    <property type="component" value="Chromosome"/>
</dbReference>
<feature type="chain" id="PRO_5043399525" evidence="5">
    <location>
        <begin position="19"/>
        <end position="317"/>
    </location>
</feature>
<evidence type="ECO:0000313" key="6">
    <source>
        <dbReference type="EMBL" id="WPU63247.1"/>
    </source>
</evidence>
<dbReference type="PROSITE" id="PS00673">
    <property type="entry name" value="V8_SER"/>
    <property type="match status" value="1"/>
</dbReference>
<dbReference type="InterPro" id="IPR050966">
    <property type="entry name" value="Glutamyl_endopeptidase"/>
</dbReference>
<evidence type="ECO:0000256" key="3">
    <source>
        <dbReference type="ARBA" id="ARBA00022801"/>
    </source>
</evidence>
<keyword evidence="4" id="KW-0720">Serine protease</keyword>
<dbReference type="AlphaFoldDB" id="A0AAX4HJ39"/>
<protein>
    <submittedName>
        <fullName evidence="6">Serine protease</fullName>
    </submittedName>
</protein>